<accession>A0ABV9ICD5</accession>
<organism evidence="1 2">
    <name type="scientific">Deinococcus hohokamensis</name>
    <dbReference type="NCBI Taxonomy" id="309883"/>
    <lineage>
        <taxon>Bacteria</taxon>
        <taxon>Thermotogati</taxon>
        <taxon>Deinococcota</taxon>
        <taxon>Deinococci</taxon>
        <taxon>Deinococcales</taxon>
        <taxon>Deinococcaceae</taxon>
        <taxon>Deinococcus</taxon>
    </lineage>
</organism>
<evidence type="ECO:0000313" key="1">
    <source>
        <dbReference type="EMBL" id="MFC4640001.1"/>
    </source>
</evidence>
<gene>
    <name evidence="1" type="ORF">ACFO0D_16865</name>
</gene>
<dbReference type="Proteomes" id="UP001595952">
    <property type="component" value="Unassembled WGS sequence"/>
</dbReference>
<evidence type="ECO:0000313" key="2">
    <source>
        <dbReference type="Proteomes" id="UP001595952"/>
    </source>
</evidence>
<sequence>MVFLRSPTAVDPGQAWAVASEDVGQLRPLFWHHCGTFFSGNRLSEKGSGEVQEMLLHLSVPEMIQAKAKIAIFF</sequence>
<dbReference type="EMBL" id="JBHSEI010000012">
    <property type="protein sequence ID" value="MFC4640001.1"/>
    <property type="molecule type" value="Genomic_DNA"/>
</dbReference>
<proteinExistence type="predicted"/>
<dbReference type="RefSeq" id="WP_380062991.1">
    <property type="nucleotide sequence ID" value="NZ_JBHSEI010000012.1"/>
</dbReference>
<feature type="non-terminal residue" evidence="1">
    <location>
        <position position="74"/>
    </location>
</feature>
<keyword evidence="2" id="KW-1185">Reference proteome</keyword>
<reference evidence="2" key="1">
    <citation type="journal article" date="2019" name="Int. J. Syst. Evol. Microbiol.">
        <title>The Global Catalogue of Microorganisms (GCM) 10K type strain sequencing project: providing services to taxonomists for standard genome sequencing and annotation.</title>
        <authorList>
            <consortium name="The Broad Institute Genomics Platform"/>
            <consortium name="The Broad Institute Genome Sequencing Center for Infectious Disease"/>
            <person name="Wu L."/>
            <person name="Ma J."/>
        </authorList>
    </citation>
    <scope>NUCLEOTIDE SEQUENCE [LARGE SCALE GENOMIC DNA]</scope>
    <source>
        <strain evidence="2">CCUG 55995</strain>
    </source>
</reference>
<comment type="caution">
    <text evidence="1">The sequence shown here is derived from an EMBL/GenBank/DDBJ whole genome shotgun (WGS) entry which is preliminary data.</text>
</comment>
<evidence type="ECO:0008006" key="3">
    <source>
        <dbReference type="Google" id="ProtNLM"/>
    </source>
</evidence>
<name>A0ABV9ICD5_9DEIO</name>
<protein>
    <recommendedName>
        <fullName evidence="3">Transposase</fullName>
    </recommendedName>
</protein>